<accession>A0A1M5FM20</accession>
<proteinExistence type="predicted"/>
<dbReference type="OrthoDB" id="679984at2"/>
<dbReference type="Proteomes" id="UP000184048">
    <property type="component" value="Unassembled WGS sequence"/>
</dbReference>
<organism evidence="2 3">
    <name type="scientific">Flavisolibacter ginsengisoli DSM 18119</name>
    <dbReference type="NCBI Taxonomy" id="1121884"/>
    <lineage>
        <taxon>Bacteria</taxon>
        <taxon>Pseudomonadati</taxon>
        <taxon>Bacteroidota</taxon>
        <taxon>Chitinophagia</taxon>
        <taxon>Chitinophagales</taxon>
        <taxon>Chitinophagaceae</taxon>
        <taxon>Flavisolibacter</taxon>
    </lineage>
</organism>
<gene>
    <name evidence="2" type="ORF">SAMN02745131_03873</name>
</gene>
<feature type="signal peptide" evidence="1">
    <location>
        <begin position="1"/>
        <end position="19"/>
    </location>
</feature>
<sequence length="138" mass="15812">MRLIITLFLTLLISSSLFAQSWKISTNGKTLLKANVENEEKNKISLKTLNLSKKGLSLCYTEGKDQKKGWERVIAVYDSTDKELKVQKGNSLQLSRDSLRSYFKNSPQIRIYTWALPTDPKLKALVRVRRIHLATISQ</sequence>
<protein>
    <submittedName>
        <fullName evidence="2">Uncharacterized protein</fullName>
    </submittedName>
</protein>
<feature type="chain" id="PRO_5012183483" evidence="1">
    <location>
        <begin position="20"/>
        <end position="138"/>
    </location>
</feature>
<evidence type="ECO:0000313" key="2">
    <source>
        <dbReference type="EMBL" id="SHF92231.1"/>
    </source>
</evidence>
<reference evidence="2 3" key="1">
    <citation type="submission" date="2016-11" db="EMBL/GenBank/DDBJ databases">
        <authorList>
            <person name="Jaros S."/>
            <person name="Januszkiewicz K."/>
            <person name="Wedrychowicz H."/>
        </authorList>
    </citation>
    <scope>NUCLEOTIDE SEQUENCE [LARGE SCALE GENOMIC DNA]</scope>
    <source>
        <strain evidence="2 3">DSM 18119</strain>
    </source>
</reference>
<evidence type="ECO:0000313" key="3">
    <source>
        <dbReference type="Proteomes" id="UP000184048"/>
    </source>
</evidence>
<dbReference type="RefSeq" id="WP_072836990.1">
    <property type="nucleotide sequence ID" value="NZ_FQUU01000023.1"/>
</dbReference>
<dbReference type="AlphaFoldDB" id="A0A1M5FM20"/>
<keyword evidence="3" id="KW-1185">Reference proteome</keyword>
<evidence type="ECO:0000256" key="1">
    <source>
        <dbReference type="SAM" id="SignalP"/>
    </source>
</evidence>
<dbReference type="EMBL" id="FQUU01000023">
    <property type="protein sequence ID" value="SHF92231.1"/>
    <property type="molecule type" value="Genomic_DNA"/>
</dbReference>
<dbReference type="STRING" id="1121884.SAMN02745131_03873"/>
<keyword evidence="1" id="KW-0732">Signal</keyword>
<name>A0A1M5FM20_9BACT</name>